<dbReference type="SUPFAM" id="SSF46785">
    <property type="entry name" value="Winged helix' DNA-binding domain"/>
    <property type="match status" value="1"/>
</dbReference>
<evidence type="ECO:0000259" key="5">
    <source>
        <dbReference type="PROSITE" id="PS50931"/>
    </source>
</evidence>
<proteinExistence type="inferred from homology"/>
<dbReference type="PROSITE" id="PS50931">
    <property type="entry name" value="HTH_LYSR"/>
    <property type="match status" value="1"/>
</dbReference>
<name>A0ABR8PVB5_9CLOT</name>
<feature type="domain" description="HTH lysR-type" evidence="5">
    <location>
        <begin position="1"/>
        <end position="58"/>
    </location>
</feature>
<evidence type="ECO:0000256" key="4">
    <source>
        <dbReference type="ARBA" id="ARBA00023163"/>
    </source>
</evidence>
<dbReference type="InterPro" id="IPR036390">
    <property type="entry name" value="WH_DNA-bd_sf"/>
</dbReference>
<evidence type="ECO:0000313" key="7">
    <source>
        <dbReference type="Proteomes" id="UP000627781"/>
    </source>
</evidence>
<comment type="similarity">
    <text evidence="1">Belongs to the LysR transcriptional regulatory family.</text>
</comment>
<dbReference type="PRINTS" id="PR00039">
    <property type="entry name" value="HTHLYSR"/>
</dbReference>
<evidence type="ECO:0000256" key="2">
    <source>
        <dbReference type="ARBA" id="ARBA00023015"/>
    </source>
</evidence>
<evidence type="ECO:0000256" key="3">
    <source>
        <dbReference type="ARBA" id="ARBA00023125"/>
    </source>
</evidence>
<gene>
    <name evidence="6" type="ORF">H9661_12220</name>
</gene>
<dbReference type="InterPro" id="IPR036388">
    <property type="entry name" value="WH-like_DNA-bd_sf"/>
</dbReference>
<dbReference type="Gene3D" id="3.40.190.290">
    <property type="match status" value="1"/>
</dbReference>
<evidence type="ECO:0000313" key="6">
    <source>
        <dbReference type="EMBL" id="MBD7912122.1"/>
    </source>
</evidence>
<dbReference type="SUPFAM" id="SSF53850">
    <property type="entry name" value="Periplasmic binding protein-like II"/>
    <property type="match status" value="1"/>
</dbReference>
<dbReference type="InterPro" id="IPR005119">
    <property type="entry name" value="LysR_subst-bd"/>
</dbReference>
<keyword evidence="2" id="KW-0805">Transcription regulation</keyword>
<organism evidence="6 7">
    <name type="scientific">Clostridium cibarium</name>
    <dbReference type="NCBI Taxonomy" id="2762247"/>
    <lineage>
        <taxon>Bacteria</taxon>
        <taxon>Bacillati</taxon>
        <taxon>Bacillota</taxon>
        <taxon>Clostridia</taxon>
        <taxon>Eubacteriales</taxon>
        <taxon>Clostridiaceae</taxon>
        <taxon>Clostridium</taxon>
    </lineage>
</organism>
<keyword evidence="3" id="KW-0238">DNA-binding</keyword>
<accession>A0ABR8PVB5</accession>
<dbReference type="EMBL" id="JACSRA010000019">
    <property type="protein sequence ID" value="MBD7912122.1"/>
    <property type="molecule type" value="Genomic_DNA"/>
</dbReference>
<dbReference type="Pfam" id="PF00126">
    <property type="entry name" value="HTH_1"/>
    <property type="match status" value="1"/>
</dbReference>
<dbReference type="PANTHER" id="PTHR30126:SF100">
    <property type="entry name" value="LYSR-FAMILY TRANSCRIPTIONAL REGULATOR"/>
    <property type="match status" value="1"/>
</dbReference>
<dbReference type="RefSeq" id="WP_143317227.1">
    <property type="nucleotide sequence ID" value="NZ_JACSRA010000019.1"/>
</dbReference>
<dbReference type="InterPro" id="IPR000847">
    <property type="entry name" value="LysR_HTH_N"/>
</dbReference>
<reference evidence="6 7" key="1">
    <citation type="submission" date="2020-08" db="EMBL/GenBank/DDBJ databases">
        <title>A Genomic Blueprint of the Chicken Gut Microbiome.</title>
        <authorList>
            <person name="Gilroy R."/>
            <person name="Ravi A."/>
            <person name="Getino M."/>
            <person name="Pursley I."/>
            <person name="Horton D.L."/>
            <person name="Alikhan N.-F."/>
            <person name="Baker D."/>
            <person name="Gharbi K."/>
            <person name="Hall N."/>
            <person name="Watson M."/>
            <person name="Adriaenssens E.M."/>
            <person name="Foster-Nyarko E."/>
            <person name="Jarju S."/>
            <person name="Secka A."/>
            <person name="Antonio M."/>
            <person name="Oren A."/>
            <person name="Chaudhuri R."/>
            <person name="La Ragione R.M."/>
            <person name="Hildebrand F."/>
            <person name="Pallen M.J."/>
        </authorList>
    </citation>
    <scope>NUCLEOTIDE SEQUENCE [LARGE SCALE GENOMIC DNA]</scope>
    <source>
        <strain evidence="6 7">Sa3CVN1</strain>
    </source>
</reference>
<dbReference type="Gene3D" id="1.10.10.10">
    <property type="entry name" value="Winged helix-like DNA-binding domain superfamily/Winged helix DNA-binding domain"/>
    <property type="match status" value="1"/>
</dbReference>
<sequence>MDFRQLNTFLTIGKLQSFTGAASTLGYAQSTITTQIKQLEDELGVKLFDRIGKNVTLTHEGKKLLPYAKQMLKLSQDIKNVVFSEESPKGTLTIGAAESLCVIRLPEILKEYRKLFPSVEVSLKFGSCADFRHYLKDNIIDVAFSLGRKIDSEEFISEVEFDEPMLLLAYPGHPLIEKKEIFPKDIENEPLILTETGCSYRASFENILNEYNVKQNLVLETGSVQAIKQFTMSGLGITLLPEVAVVDEVKSGKLIPLNWCGPNFGVISQVIYHKDKWISPALKEFLKLSKKLMAKDIEKYNLNCVSE</sequence>
<evidence type="ECO:0000256" key="1">
    <source>
        <dbReference type="ARBA" id="ARBA00009437"/>
    </source>
</evidence>
<keyword evidence="7" id="KW-1185">Reference proteome</keyword>
<dbReference type="CDD" id="cd05466">
    <property type="entry name" value="PBP2_LTTR_substrate"/>
    <property type="match status" value="1"/>
</dbReference>
<dbReference type="PANTHER" id="PTHR30126">
    <property type="entry name" value="HTH-TYPE TRANSCRIPTIONAL REGULATOR"/>
    <property type="match status" value="1"/>
</dbReference>
<dbReference type="Pfam" id="PF03466">
    <property type="entry name" value="LysR_substrate"/>
    <property type="match status" value="1"/>
</dbReference>
<protein>
    <submittedName>
        <fullName evidence="6">LysR family transcriptional regulator</fullName>
    </submittedName>
</protein>
<dbReference type="Proteomes" id="UP000627781">
    <property type="component" value="Unassembled WGS sequence"/>
</dbReference>
<comment type="caution">
    <text evidence="6">The sequence shown here is derived from an EMBL/GenBank/DDBJ whole genome shotgun (WGS) entry which is preliminary data.</text>
</comment>
<keyword evidence="4" id="KW-0804">Transcription</keyword>